<dbReference type="EMBL" id="AONG01000013">
    <property type="protein sequence ID" value="KIQ68574.1"/>
    <property type="molecule type" value="Genomic_DNA"/>
</dbReference>
<name>A0A0D0Q1Z9_9RHOB</name>
<keyword evidence="1" id="KW-0472">Membrane</keyword>
<reference evidence="3 4" key="1">
    <citation type="submission" date="2013-01" db="EMBL/GenBank/DDBJ databases">
        <authorList>
            <person name="Fiebig A."/>
            <person name="Goeker M."/>
            <person name="Klenk H.-P.P."/>
        </authorList>
    </citation>
    <scope>NUCLEOTIDE SEQUENCE [LARGE SCALE GENOMIC DNA]</scope>
    <source>
        <strain evidence="3 4">DSM 24838</strain>
    </source>
</reference>
<keyword evidence="4" id="KW-1185">Reference proteome</keyword>
<dbReference type="Pfam" id="PF07238">
    <property type="entry name" value="PilZ"/>
    <property type="match status" value="1"/>
</dbReference>
<protein>
    <submittedName>
        <fullName evidence="3">PilZ domain protein</fullName>
    </submittedName>
</protein>
<proteinExistence type="predicted"/>
<dbReference type="SUPFAM" id="SSF141371">
    <property type="entry name" value="PilZ domain-like"/>
    <property type="match status" value="1"/>
</dbReference>
<dbReference type="AlphaFoldDB" id="A0A0D0Q1Z9"/>
<sequence>MRRGLRWAGPATLIAGPAVAQIEVGGRMALQGDALREITVALLIGLALLFVSGAGAILAARLRIRRREKRFPCSLSVRTEPPFGDRVRIIDLSRRGARLRIVPPPVPGTKVRIIWQDLRLDTTVVWSGEVFAGVRLHRTLPAAAMRRMLAAGPVRHAAPGMVTRPEMQA</sequence>
<accession>A0A0D0Q1Z9</accession>
<evidence type="ECO:0000256" key="1">
    <source>
        <dbReference type="SAM" id="Phobius"/>
    </source>
</evidence>
<dbReference type="RefSeq" id="WP_081617164.1">
    <property type="nucleotide sequence ID" value="NZ_KN848374.1"/>
</dbReference>
<gene>
    <name evidence="3" type="ORF">Wenmar_02845</name>
</gene>
<evidence type="ECO:0000313" key="4">
    <source>
        <dbReference type="Proteomes" id="UP000035100"/>
    </source>
</evidence>
<dbReference type="Proteomes" id="UP000035100">
    <property type="component" value="Unassembled WGS sequence"/>
</dbReference>
<evidence type="ECO:0000313" key="3">
    <source>
        <dbReference type="EMBL" id="KIQ68574.1"/>
    </source>
</evidence>
<evidence type="ECO:0000259" key="2">
    <source>
        <dbReference type="Pfam" id="PF07238"/>
    </source>
</evidence>
<dbReference type="InterPro" id="IPR009875">
    <property type="entry name" value="PilZ_domain"/>
</dbReference>
<keyword evidence="1" id="KW-1133">Transmembrane helix</keyword>
<dbReference type="OrthoDB" id="7877094at2"/>
<feature type="domain" description="PilZ" evidence="2">
    <location>
        <begin position="65"/>
        <end position="144"/>
    </location>
</feature>
<feature type="transmembrane region" description="Helical" evidence="1">
    <location>
        <begin position="39"/>
        <end position="60"/>
    </location>
</feature>
<keyword evidence="1" id="KW-0812">Transmembrane</keyword>
<organism evidence="3 4">
    <name type="scientific">Wenxinia marina DSM 24838</name>
    <dbReference type="NCBI Taxonomy" id="1123501"/>
    <lineage>
        <taxon>Bacteria</taxon>
        <taxon>Pseudomonadati</taxon>
        <taxon>Pseudomonadota</taxon>
        <taxon>Alphaproteobacteria</taxon>
        <taxon>Rhodobacterales</taxon>
        <taxon>Roseobacteraceae</taxon>
        <taxon>Wenxinia</taxon>
    </lineage>
</organism>
<dbReference type="GO" id="GO:0035438">
    <property type="term" value="F:cyclic-di-GMP binding"/>
    <property type="evidence" value="ECO:0007669"/>
    <property type="project" value="InterPro"/>
</dbReference>
<dbReference type="STRING" id="1123501.Wenmar_02845"/>
<comment type="caution">
    <text evidence="3">The sequence shown here is derived from an EMBL/GenBank/DDBJ whole genome shotgun (WGS) entry which is preliminary data.</text>
</comment>